<gene>
    <name evidence="2" type="ORF">K458DRAFT_401732</name>
</gene>
<feature type="compositionally biased region" description="Polar residues" evidence="1">
    <location>
        <begin position="153"/>
        <end position="175"/>
    </location>
</feature>
<protein>
    <submittedName>
        <fullName evidence="2">Uncharacterized protein</fullName>
    </submittedName>
</protein>
<sequence length="659" mass="71037">MARMLGRSRSLRMLKAGRKEADQREMDSTTPLPTHSQVEVNRLKAATPVSKPDGGVETFDMLQRPKTSGGPGDRSTQFHKKVTPVYQTDNQEFTFPFTSPTKSTTVLYTAEVYEEREGIIGIALGSPTMATHSSNWHASPRPTDFVTDSQGTITYISSNGHSPSPNPYSQTSENPQGAAKPKLSRWKSLFKKTAPPRPVQDKETFYQLARSVPPARADSHHDDESIESRSLAQTDDSPKAASPPSYTFNPQIRESRKLPKGKGQPDKDTRPRALTQGVTSPVNKTKSSLLRSVSSPKVPPKDDYKSSPLPQLVVSGSSSRSSPGATGATPLLDVDIPTVHMERYSVMFSNLLQQNSSSSALLQRRQGNSEKLKPLNPLSTKTESDGSLEPLKPPRRATSPIPSSARLSLFPSANTSRAPSPRNVAHRPRPLQRSKTAPATSPHRQSFPKQPEDGANTPSQEIKNALSETASPALTPRSHASTSGGVESPLGSLYPPRTPSELSFDSDSEEITVAVARDGPAKAWKARIEDLSPQWEIVSKPTLNPHAVTKASALRSHPSTRQPSSAPLDTPSASRSPGLSRSKSQTLLSPKPQTMSGSQATVGVARSVSVSRANKPASLLKPGFLSPGSGGRFVEGKPLTPTLVELSNRKSQRVQLVDA</sequence>
<feature type="compositionally biased region" description="Basic and acidic residues" evidence="1">
    <location>
        <begin position="253"/>
        <end position="271"/>
    </location>
</feature>
<accession>A0A6G1J9F2</accession>
<name>A0A6G1J9F2_9PLEO</name>
<evidence type="ECO:0000313" key="2">
    <source>
        <dbReference type="EMBL" id="KAF2687152.1"/>
    </source>
</evidence>
<reference evidence="2" key="1">
    <citation type="journal article" date="2020" name="Stud. Mycol.">
        <title>101 Dothideomycetes genomes: a test case for predicting lifestyles and emergence of pathogens.</title>
        <authorList>
            <person name="Haridas S."/>
            <person name="Albert R."/>
            <person name="Binder M."/>
            <person name="Bloem J."/>
            <person name="Labutti K."/>
            <person name="Salamov A."/>
            <person name="Andreopoulos B."/>
            <person name="Baker S."/>
            <person name="Barry K."/>
            <person name="Bills G."/>
            <person name="Bluhm B."/>
            <person name="Cannon C."/>
            <person name="Castanera R."/>
            <person name="Culley D."/>
            <person name="Daum C."/>
            <person name="Ezra D."/>
            <person name="Gonzalez J."/>
            <person name="Henrissat B."/>
            <person name="Kuo A."/>
            <person name="Liang C."/>
            <person name="Lipzen A."/>
            <person name="Lutzoni F."/>
            <person name="Magnuson J."/>
            <person name="Mondo S."/>
            <person name="Nolan M."/>
            <person name="Ohm R."/>
            <person name="Pangilinan J."/>
            <person name="Park H.-J."/>
            <person name="Ramirez L."/>
            <person name="Alfaro M."/>
            <person name="Sun H."/>
            <person name="Tritt A."/>
            <person name="Yoshinaga Y."/>
            <person name="Zwiers L.-H."/>
            <person name="Turgeon B."/>
            <person name="Goodwin S."/>
            <person name="Spatafora J."/>
            <person name="Crous P."/>
            <person name="Grigoriev I."/>
        </authorList>
    </citation>
    <scope>NUCLEOTIDE SEQUENCE</scope>
    <source>
        <strain evidence="2">CBS 122367</strain>
    </source>
</reference>
<keyword evidence="3" id="KW-1185">Reference proteome</keyword>
<feature type="region of interest" description="Disordered" evidence="1">
    <location>
        <begin position="1"/>
        <end position="56"/>
    </location>
</feature>
<feature type="compositionally biased region" description="Polar residues" evidence="1">
    <location>
        <begin position="433"/>
        <end position="448"/>
    </location>
</feature>
<feature type="compositionally biased region" description="Polar residues" evidence="1">
    <location>
        <begin position="276"/>
        <end position="295"/>
    </location>
</feature>
<feature type="compositionally biased region" description="Polar residues" evidence="1">
    <location>
        <begin position="28"/>
        <end position="39"/>
    </location>
</feature>
<feature type="compositionally biased region" description="Basic and acidic residues" evidence="1">
    <location>
        <begin position="17"/>
        <end position="27"/>
    </location>
</feature>
<feature type="compositionally biased region" description="Polar residues" evidence="1">
    <location>
        <begin position="456"/>
        <end position="485"/>
    </location>
</feature>
<feature type="region of interest" description="Disordered" evidence="1">
    <location>
        <begin position="153"/>
        <end position="183"/>
    </location>
</feature>
<feature type="region of interest" description="Disordered" evidence="1">
    <location>
        <begin position="211"/>
        <end position="331"/>
    </location>
</feature>
<feature type="compositionally biased region" description="Low complexity" evidence="1">
    <location>
        <begin position="604"/>
        <end position="613"/>
    </location>
</feature>
<organism evidence="2 3">
    <name type="scientific">Lentithecium fluviatile CBS 122367</name>
    <dbReference type="NCBI Taxonomy" id="1168545"/>
    <lineage>
        <taxon>Eukaryota</taxon>
        <taxon>Fungi</taxon>
        <taxon>Dikarya</taxon>
        <taxon>Ascomycota</taxon>
        <taxon>Pezizomycotina</taxon>
        <taxon>Dothideomycetes</taxon>
        <taxon>Pleosporomycetidae</taxon>
        <taxon>Pleosporales</taxon>
        <taxon>Massarineae</taxon>
        <taxon>Lentitheciaceae</taxon>
        <taxon>Lentithecium</taxon>
    </lineage>
</organism>
<dbReference type="OrthoDB" id="5404004at2759"/>
<dbReference type="AlphaFoldDB" id="A0A6G1J9F2"/>
<feature type="region of interest" description="Disordered" evidence="1">
    <location>
        <begin position="549"/>
        <end position="632"/>
    </location>
</feature>
<proteinExistence type="predicted"/>
<feature type="region of interest" description="Disordered" evidence="1">
    <location>
        <begin position="359"/>
        <end position="506"/>
    </location>
</feature>
<dbReference type="Proteomes" id="UP000799291">
    <property type="component" value="Unassembled WGS sequence"/>
</dbReference>
<evidence type="ECO:0000313" key="3">
    <source>
        <dbReference type="Proteomes" id="UP000799291"/>
    </source>
</evidence>
<evidence type="ECO:0000256" key="1">
    <source>
        <dbReference type="SAM" id="MobiDB-lite"/>
    </source>
</evidence>
<dbReference type="EMBL" id="MU005575">
    <property type="protein sequence ID" value="KAF2687152.1"/>
    <property type="molecule type" value="Genomic_DNA"/>
</dbReference>
<feature type="compositionally biased region" description="Basic and acidic residues" evidence="1">
    <location>
        <begin position="217"/>
        <end position="227"/>
    </location>
</feature>
<feature type="compositionally biased region" description="Polar residues" evidence="1">
    <location>
        <begin position="400"/>
        <end position="418"/>
    </location>
</feature>
<feature type="compositionally biased region" description="Polar residues" evidence="1">
    <location>
        <begin position="557"/>
        <end position="601"/>
    </location>
</feature>